<name>A0A3N2AT94_9MICO</name>
<protein>
    <submittedName>
        <fullName evidence="1">Uncharacterized protein</fullName>
    </submittedName>
</protein>
<dbReference type="OrthoDB" id="3769378at2"/>
<keyword evidence="2" id="KW-1185">Reference proteome</keyword>
<evidence type="ECO:0000313" key="1">
    <source>
        <dbReference type="EMBL" id="ROR65992.1"/>
    </source>
</evidence>
<evidence type="ECO:0000313" key="2">
    <source>
        <dbReference type="Proteomes" id="UP000275456"/>
    </source>
</evidence>
<dbReference type="EMBL" id="RKHJ01000001">
    <property type="protein sequence ID" value="ROR65992.1"/>
    <property type="molecule type" value="Genomic_DNA"/>
</dbReference>
<dbReference type="RefSeq" id="WP_123697025.1">
    <property type="nucleotide sequence ID" value="NZ_RKHJ01000001.1"/>
</dbReference>
<organism evidence="1 2">
    <name type="scientific">Agrococcus jenensis</name>
    <dbReference type="NCBI Taxonomy" id="46353"/>
    <lineage>
        <taxon>Bacteria</taxon>
        <taxon>Bacillati</taxon>
        <taxon>Actinomycetota</taxon>
        <taxon>Actinomycetes</taxon>
        <taxon>Micrococcales</taxon>
        <taxon>Microbacteriaceae</taxon>
        <taxon>Agrococcus</taxon>
    </lineage>
</organism>
<proteinExistence type="predicted"/>
<sequence>MTTSLREALGATDPQFDITLPAGWVRMDASDASRDALLAQARARFLTAQRPDLWAQVRASIDRAFEELRRVRGEAIMLQLESGDDAPFVPASITATILSAEQGLDDHMAQLIAGGATALDGDRRFVRSESTDEVSQDGVRLGVTTVHYFTPVPGTRRRRALALSAVMPHPPGIDPDDRLLAATRLLLDAHVSTVRWRRSEAGA</sequence>
<comment type="caution">
    <text evidence="1">The sequence shown here is derived from an EMBL/GenBank/DDBJ whole genome shotgun (WGS) entry which is preliminary data.</text>
</comment>
<dbReference type="Proteomes" id="UP000275456">
    <property type="component" value="Unassembled WGS sequence"/>
</dbReference>
<dbReference type="AlphaFoldDB" id="A0A3N2AT94"/>
<gene>
    <name evidence="1" type="ORF">EDD26_1367</name>
</gene>
<accession>A0A3N2AT94</accession>
<reference evidence="1 2" key="1">
    <citation type="submission" date="2018-11" db="EMBL/GenBank/DDBJ databases">
        <title>Sequencing the genomes of 1000 actinobacteria strains.</title>
        <authorList>
            <person name="Klenk H.-P."/>
        </authorList>
    </citation>
    <scope>NUCLEOTIDE SEQUENCE [LARGE SCALE GENOMIC DNA]</scope>
    <source>
        <strain evidence="1 2">DSM 9580</strain>
    </source>
</reference>